<dbReference type="InterPro" id="IPR036928">
    <property type="entry name" value="AS_sf"/>
</dbReference>
<dbReference type="PANTHER" id="PTHR11895">
    <property type="entry name" value="TRANSAMIDASE"/>
    <property type="match status" value="1"/>
</dbReference>
<proteinExistence type="predicted"/>
<dbReference type="NCBIfam" id="NF006043">
    <property type="entry name" value="PRK08186.1"/>
    <property type="match status" value="1"/>
</dbReference>
<dbReference type="InterPro" id="IPR000120">
    <property type="entry name" value="Amidase"/>
</dbReference>
<name>A0AAE3DZI6_9FIRM</name>
<evidence type="ECO:0000259" key="2">
    <source>
        <dbReference type="Pfam" id="PF21986"/>
    </source>
</evidence>
<evidence type="ECO:0000313" key="4">
    <source>
        <dbReference type="Proteomes" id="UP001198242"/>
    </source>
</evidence>
<dbReference type="AlphaFoldDB" id="A0AAE3DZI6"/>
<protein>
    <submittedName>
        <fullName evidence="3">Allophanate hydrolase</fullName>
        <ecNumber evidence="3">3.5.1.54</ecNumber>
    </submittedName>
</protein>
<reference evidence="3 4" key="1">
    <citation type="submission" date="2021-10" db="EMBL/GenBank/DDBJ databases">
        <title>Anaerobic single-cell dispensing facilitates the cultivation of human gut bacteria.</title>
        <authorList>
            <person name="Afrizal A."/>
        </authorList>
    </citation>
    <scope>NUCLEOTIDE SEQUENCE [LARGE SCALE GENOMIC DNA]</scope>
    <source>
        <strain evidence="3 4">CLA-AA-H232</strain>
    </source>
</reference>
<dbReference type="InterPro" id="IPR053844">
    <property type="entry name" value="AH_C"/>
</dbReference>
<organism evidence="3 4">
    <name type="scientific">Hominilimicola fabiformis</name>
    <dbReference type="NCBI Taxonomy" id="2885356"/>
    <lineage>
        <taxon>Bacteria</taxon>
        <taxon>Bacillati</taxon>
        <taxon>Bacillota</taxon>
        <taxon>Clostridia</taxon>
        <taxon>Eubacteriales</taxon>
        <taxon>Oscillospiraceae</taxon>
        <taxon>Hominilimicola</taxon>
    </lineage>
</organism>
<evidence type="ECO:0000259" key="1">
    <source>
        <dbReference type="Pfam" id="PF01425"/>
    </source>
</evidence>
<dbReference type="Gene3D" id="3.90.1300.10">
    <property type="entry name" value="Amidase signature (AS) domain"/>
    <property type="match status" value="1"/>
</dbReference>
<dbReference type="Pfam" id="PF01425">
    <property type="entry name" value="Amidase"/>
    <property type="match status" value="1"/>
</dbReference>
<comment type="caution">
    <text evidence="3">The sequence shown here is derived from an EMBL/GenBank/DDBJ whole genome shotgun (WGS) entry which is preliminary data.</text>
</comment>
<dbReference type="EC" id="3.5.1.54" evidence="3"/>
<gene>
    <name evidence="3" type="ORF">LKE05_09115</name>
</gene>
<dbReference type="Gene3D" id="3.10.490.10">
    <property type="entry name" value="Gamma-glutamyl cyclotransferase-like"/>
    <property type="match status" value="1"/>
</dbReference>
<dbReference type="Proteomes" id="UP001198242">
    <property type="component" value="Unassembled WGS sequence"/>
</dbReference>
<feature type="domain" description="Allophanate hydrolase C-terminal" evidence="2">
    <location>
        <begin position="450"/>
        <end position="564"/>
    </location>
</feature>
<accession>A0AAE3DZI6</accession>
<sequence>MKFFPKKLSLKWINQAYDNNELTPYELVDEILKRAEENKDKNIWIVAPSRELMEKYISKLPPRSEDKPLWGIPFAIKDNIDLEGVPTTAACPEYSYMPKKSAFVVQKLIDAGAFPVGKTNLDQFATGLVGTRSPYGEVHNAYDDKMISGGSSSGSAVSVALGMAAFSLGTDTAGSGRVPAMLNTLVGFKPSLGAWSTSGVVPACASLDCVTVFANSLEDTETVNQYAKGYDAECVWSKEYEDKGKKLPEKIYLPLKEPAFFGDNADVHKAKWYSATERIKKLGVKVEYIDYKMFYDAALILYDGAYVAERWADLKEFVIENEDKVFPVTKKILQSGGTEEKTAARLFEDLHMLQYYRHKAKEILKNAVMVMPTAGGTFTREQVREDPVKTNSLMGLYTNHCNLLDLMAVAVPENTQDKNLPFGITIFGLADSTNLVLQTAESFLKTESIDFAVCGLHKKGYALESQLTELGAEYIESTATAKEYKLYKLNTNPIKPGLVRAENGENINIDIFKIPVSKLGSFMSNVNTPLSIGNVELIDGRWVKGFLCEEYAVKDAEDITSKKSF</sequence>
<dbReference type="Gene3D" id="1.20.58.1700">
    <property type="match status" value="1"/>
</dbReference>
<feature type="domain" description="Amidase" evidence="1">
    <location>
        <begin position="26"/>
        <end position="432"/>
    </location>
</feature>
<dbReference type="Pfam" id="PF21986">
    <property type="entry name" value="AH_C"/>
    <property type="match status" value="1"/>
</dbReference>
<dbReference type="InterPro" id="IPR023631">
    <property type="entry name" value="Amidase_dom"/>
</dbReference>
<dbReference type="GO" id="GO:0004039">
    <property type="term" value="F:allophanate hydrolase activity"/>
    <property type="evidence" value="ECO:0007669"/>
    <property type="project" value="UniProtKB-EC"/>
</dbReference>
<dbReference type="SUPFAM" id="SSF75304">
    <property type="entry name" value="Amidase signature (AS) enzymes"/>
    <property type="match status" value="1"/>
</dbReference>
<dbReference type="PANTHER" id="PTHR11895:SF169">
    <property type="entry name" value="GLUTAMYL-TRNA(GLN) AMIDOTRANSFERASE"/>
    <property type="match status" value="1"/>
</dbReference>
<dbReference type="RefSeq" id="WP_308456612.1">
    <property type="nucleotide sequence ID" value="NZ_JAJEQM010000012.1"/>
</dbReference>
<dbReference type="EMBL" id="JAJEQM010000012">
    <property type="protein sequence ID" value="MCC2210944.1"/>
    <property type="molecule type" value="Genomic_DNA"/>
</dbReference>
<keyword evidence="4" id="KW-1185">Reference proteome</keyword>
<keyword evidence="3" id="KW-0378">Hydrolase</keyword>
<evidence type="ECO:0000313" key="3">
    <source>
        <dbReference type="EMBL" id="MCC2210944.1"/>
    </source>
</evidence>